<comment type="caution">
    <text evidence="1">The sequence shown here is derived from an EMBL/GenBank/DDBJ whole genome shotgun (WGS) entry which is preliminary data.</text>
</comment>
<reference evidence="1 2" key="1">
    <citation type="submission" date="2017-07" db="EMBL/GenBank/DDBJ databases">
        <title>An improved, manually edited Actinidia chinensis var. chinensis (kiwifruit) genome highlights the challenges associated with draft genomes and gene prediction in plants.</title>
        <authorList>
            <person name="Pilkington S."/>
            <person name="Crowhurst R."/>
            <person name="Hilario E."/>
            <person name="Nardozza S."/>
            <person name="Fraser L."/>
            <person name="Peng Y."/>
            <person name="Gunaseelan K."/>
            <person name="Simpson R."/>
            <person name="Tahir J."/>
            <person name="Deroles S."/>
            <person name="Templeton K."/>
            <person name="Luo Z."/>
            <person name="Davy M."/>
            <person name="Cheng C."/>
            <person name="Mcneilage M."/>
            <person name="Scaglione D."/>
            <person name="Liu Y."/>
            <person name="Zhang Q."/>
            <person name="Datson P."/>
            <person name="De Silva N."/>
            <person name="Gardiner S."/>
            <person name="Bassett H."/>
            <person name="Chagne D."/>
            <person name="Mccallum J."/>
            <person name="Dzierzon H."/>
            <person name="Deng C."/>
            <person name="Wang Y.-Y."/>
            <person name="Barron N."/>
            <person name="Manako K."/>
            <person name="Bowen J."/>
            <person name="Foster T."/>
            <person name="Erridge Z."/>
            <person name="Tiffin H."/>
            <person name="Waite C."/>
            <person name="Davies K."/>
            <person name="Grierson E."/>
            <person name="Laing W."/>
            <person name="Kirk R."/>
            <person name="Chen X."/>
            <person name="Wood M."/>
            <person name="Montefiori M."/>
            <person name="Brummell D."/>
            <person name="Schwinn K."/>
            <person name="Catanach A."/>
            <person name="Fullerton C."/>
            <person name="Li D."/>
            <person name="Meiyalaghan S."/>
            <person name="Nieuwenhuizen N."/>
            <person name="Read N."/>
            <person name="Prakash R."/>
            <person name="Hunter D."/>
            <person name="Zhang H."/>
            <person name="Mckenzie M."/>
            <person name="Knabel M."/>
            <person name="Harris A."/>
            <person name="Allan A."/>
            <person name="Chen A."/>
            <person name="Janssen B."/>
            <person name="Plunkett B."/>
            <person name="Dwamena C."/>
            <person name="Voogd C."/>
            <person name="Leif D."/>
            <person name="Lafferty D."/>
            <person name="Souleyre E."/>
            <person name="Varkonyi-Gasic E."/>
            <person name="Gambi F."/>
            <person name="Hanley J."/>
            <person name="Yao J.-L."/>
            <person name="Cheung J."/>
            <person name="David K."/>
            <person name="Warren B."/>
            <person name="Marsh K."/>
            <person name="Snowden K."/>
            <person name="Lin-Wang K."/>
            <person name="Brian L."/>
            <person name="Martinez-Sanchez M."/>
            <person name="Wang M."/>
            <person name="Ileperuma N."/>
            <person name="Macnee N."/>
            <person name="Campin R."/>
            <person name="Mcatee P."/>
            <person name="Drummond R."/>
            <person name="Espley R."/>
            <person name="Ireland H."/>
            <person name="Wu R."/>
            <person name="Atkinson R."/>
            <person name="Karunairetnam S."/>
            <person name="Bulley S."/>
            <person name="Chunkath S."/>
            <person name="Hanley Z."/>
            <person name="Storey R."/>
            <person name="Thrimawithana A."/>
            <person name="Thomson S."/>
            <person name="David C."/>
            <person name="Testolin R."/>
        </authorList>
    </citation>
    <scope>NUCLEOTIDE SEQUENCE [LARGE SCALE GENOMIC DNA]</scope>
    <source>
        <strain evidence="2">cv. Red5</strain>
        <tissue evidence="1">Young leaf</tissue>
    </source>
</reference>
<organism evidence="1 2">
    <name type="scientific">Actinidia chinensis var. chinensis</name>
    <name type="common">Chinese soft-hair kiwi</name>
    <dbReference type="NCBI Taxonomy" id="1590841"/>
    <lineage>
        <taxon>Eukaryota</taxon>
        <taxon>Viridiplantae</taxon>
        <taxon>Streptophyta</taxon>
        <taxon>Embryophyta</taxon>
        <taxon>Tracheophyta</taxon>
        <taxon>Spermatophyta</taxon>
        <taxon>Magnoliopsida</taxon>
        <taxon>eudicotyledons</taxon>
        <taxon>Gunneridae</taxon>
        <taxon>Pentapetalae</taxon>
        <taxon>asterids</taxon>
        <taxon>Ericales</taxon>
        <taxon>Actinidiaceae</taxon>
        <taxon>Actinidia</taxon>
    </lineage>
</organism>
<reference evidence="2" key="2">
    <citation type="journal article" date="2018" name="BMC Genomics">
        <title>A manually annotated Actinidia chinensis var. chinensis (kiwifruit) genome highlights the challenges associated with draft genomes and gene prediction in plants.</title>
        <authorList>
            <person name="Pilkington S.M."/>
            <person name="Crowhurst R."/>
            <person name="Hilario E."/>
            <person name="Nardozza S."/>
            <person name="Fraser L."/>
            <person name="Peng Y."/>
            <person name="Gunaseelan K."/>
            <person name="Simpson R."/>
            <person name="Tahir J."/>
            <person name="Deroles S.C."/>
            <person name="Templeton K."/>
            <person name="Luo Z."/>
            <person name="Davy M."/>
            <person name="Cheng C."/>
            <person name="McNeilage M."/>
            <person name="Scaglione D."/>
            <person name="Liu Y."/>
            <person name="Zhang Q."/>
            <person name="Datson P."/>
            <person name="De Silva N."/>
            <person name="Gardiner S.E."/>
            <person name="Bassett H."/>
            <person name="Chagne D."/>
            <person name="McCallum J."/>
            <person name="Dzierzon H."/>
            <person name="Deng C."/>
            <person name="Wang Y.Y."/>
            <person name="Barron L."/>
            <person name="Manako K."/>
            <person name="Bowen J."/>
            <person name="Foster T.M."/>
            <person name="Erridge Z.A."/>
            <person name="Tiffin H."/>
            <person name="Waite C.N."/>
            <person name="Davies K.M."/>
            <person name="Grierson E.P."/>
            <person name="Laing W.A."/>
            <person name="Kirk R."/>
            <person name="Chen X."/>
            <person name="Wood M."/>
            <person name="Montefiori M."/>
            <person name="Brummell D.A."/>
            <person name="Schwinn K.E."/>
            <person name="Catanach A."/>
            <person name="Fullerton C."/>
            <person name="Li D."/>
            <person name="Meiyalaghan S."/>
            <person name="Nieuwenhuizen N."/>
            <person name="Read N."/>
            <person name="Prakash R."/>
            <person name="Hunter D."/>
            <person name="Zhang H."/>
            <person name="McKenzie M."/>
            <person name="Knabel M."/>
            <person name="Harris A."/>
            <person name="Allan A.C."/>
            <person name="Gleave A."/>
            <person name="Chen A."/>
            <person name="Janssen B.J."/>
            <person name="Plunkett B."/>
            <person name="Ampomah-Dwamena C."/>
            <person name="Voogd C."/>
            <person name="Leif D."/>
            <person name="Lafferty D."/>
            <person name="Souleyre E.J.F."/>
            <person name="Varkonyi-Gasic E."/>
            <person name="Gambi F."/>
            <person name="Hanley J."/>
            <person name="Yao J.L."/>
            <person name="Cheung J."/>
            <person name="David K.M."/>
            <person name="Warren B."/>
            <person name="Marsh K."/>
            <person name="Snowden K.C."/>
            <person name="Lin-Wang K."/>
            <person name="Brian L."/>
            <person name="Martinez-Sanchez M."/>
            <person name="Wang M."/>
            <person name="Ileperuma N."/>
            <person name="Macnee N."/>
            <person name="Campin R."/>
            <person name="McAtee P."/>
            <person name="Drummond R.S.M."/>
            <person name="Espley R.V."/>
            <person name="Ireland H.S."/>
            <person name="Wu R."/>
            <person name="Atkinson R.G."/>
            <person name="Karunairetnam S."/>
            <person name="Bulley S."/>
            <person name="Chunkath S."/>
            <person name="Hanley Z."/>
            <person name="Storey R."/>
            <person name="Thrimawithana A.H."/>
            <person name="Thomson S."/>
            <person name="David C."/>
            <person name="Testolin R."/>
            <person name="Huang H."/>
            <person name="Hellens R.P."/>
            <person name="Schaffer R.J."/>
        </authorList>
    </citation>
    <scope>NUCLEOTIDE SEQUENCE [LARGE SCALE GENOMIC DNA]</scope>
    <source>
        <strain evidence="2">cv. Red5</strain>
    </source>
</reference>
<gene>
    <name evidence="1" type="ORF">CEY00_Acc10922</name>
</gene>
<dbReference type="InParanoid" id="A0A2R6R156"/>
<name>A0A2R6R156_ACTCC</name>
<accession>A0A2R6R156</accession>
<keyword evidence="2" id="KW-1185">Reference proteome</keyword>
<dbReference type="Gramene" id="PSS18980">
    <property type="protein sequence ID" value="PSS18980"/>
    <property type="gene ID" value="CEY00_Acc10922"/>
</dbReference>
<proteinExistence type="predicted"/>
<evidence type="ECO:0000313" key="2">
    <source>
        <dbReference type="Proteomes" id="UP000241394"/>
    </source>
</evidence>
<dbReference type="AlphaFoldDB" id="A0A2R6R156"/>
<dbReference type="OrthoDB" id="10298722at2759"/>
<sequence>MGGNNNRQKKSSSPCALLSYIFKAKPKTSSRKGDQDSSGDAESVKYNKVWPSDEDRGWWVADPRIDSKATAYIAKILAAARSAD</sequence>
<dbReference type="PANTHER" id="PTHR33511">
    <property type="entry name" value="OS06G0632400 PROTEIN"/>
    <property type="match status" value="1"/>
</dbReference>
<dbReference type="EMBL" id="NKQK01000010">
    <property type="protein sequence ID" value="PSS18980.1"/>
    <property type="molecule type" value="Genomic_DNA"/>
</dbReference>
<dbReference type="Proteomes" id="UP000241394">
    <property type="component" value="Chromosome LG10"/>
</dbReference>
<protein>
    <submittedName>
        <fullName evidence="1">Protein gar2 like</fullName>
    </submittedName>
</protein>
<evidence type="ECO:0000313" key="1">
    <source>
        <dbReference type="EMBL" id="PSS18980.1"/>
    </source>
</evidence>